<keyword evidence="3" id="KW-1185">Reference proteome</keyword>
<accession>A0AAP0P5M1</accession>
<feature type="region of interest" description="Disordered" evidence="1">
    <location>
        <begin position="40"/>
        <end position="67"/>
    </location>
</feature>
<evidence type="ECO:0000313" key="2">
    <source>
        <dbReference type="EMBL" id="KAK9128411.1"/>
    </source>
</evidence>
<name>A0AAP0P5M1_9MAGN</name>
<proteinExistence type="predicted"/>
<dbReference type="AlphaFoldDB" id="A0AAP0P5M1"/>
<protein>
    <submittedName>
        <fullName evidence="2">Uncharacterized protein</fullName>
    </submittedName>
</protein>
<sequence length="305" mass="33769">MSPSLAYVSAQLRNMQDYMTQSFNAVETTLRDHGDRLRRIESQRLPVRPARDDIASSSDHPPPNKRDLSCCSLAQISSTFEAFKRSSRITPELISSVILLVDLEMKSRNVYDLYHRVVNYSKVSPPNNPKSHSSQSPQNPQIPSRLALCSQARDLRSVARVGDSSYAAFAAFRDQNPQIPSRLALSLSGSRLCGVWRAWLGDSGLRRLRGLPRPKPPNPFSSRSLLSGSRLRSVARVARRLRPTPPSRLPALAIVLGSFMGTDDSKSGARLASSLRVRARSSTRPCLSLFLRSSSSSSRFNGFVC</sequence>
<gene>
    <name evidence="2" type="ORF">Syun_017208</name>
</gene>
<reference evidence="2 3" key="1">
    <citation type="submission" date="2024-01" db="EMBL/GenBank/DDBJ databases">
        <title>Genome assemblies of Stephania.</title>
        <authorList>
            <person name="Yang L."/>
        </authorList>
    </citation>
    <scope>NUCLEOTIDE SEQUENCE [LARGE SCALE GENOMIC DNA]</scope>
    <source>
        <strain evidence="2">YNDBR</strain>
        <tissue evidence="2">Leaf</tissue>
    </source>
</reference>
<evidence type="ECO:0000256" key="1">
    <source>
        <dbReference type="SAM" id="MobiDB-lite"/>
    </source>
</evidence>
<dbReference type="Proteomes" id="UP001420932">
    <property type="component" value="Unassembled WGS sequence"/>
</dbReference>
<evidence type="ECO:0000313" key="3">
    <source>
        <dbReference type="Proteomes" id="UP001420932"/>
    </source>
</evidence>
<comment type="caution">
    <text evidence="2">The sequence shown here is derived from an EMBL/GenBank/DDBJ whole genome shotgun (WGS) entry which is preliminary data.</text>
</comment>
<dbReference type="EMBL" id="JBBNAF010000007">
    <property type="protein sequence ID" value="KAK9128411.1"/>
    <property type="molecule type" value="Genomic_DNA"/>
</dbReference>
<organism evidence="2 3">
    <name type="scientific">Stephania yunnanensis</name>
    <dbReference type="NCBI Taxonomy" id="152371"/>
    <lineage>
        <taxon>Eukaryota</taxon>
        <taxon>Viridiplantae</taxon>
        <taxon>Streptophyta</taxon>
        <taxon>Embryophyta</taxon>
        <taxon>Tracheophyta</taxon>
        <taxon>Spermatophyta</taxon>
        <taxon>Magnoliopsida</taxon>
        <taxon>Ranunculales</taxon>
        <taxon>Menispermaceae</taxon>
        <taxon>Menispermoideae</taxon>
        <taxon>Cissampelideae</taxon>
        <taxon>Stephania</taxon>
    </lineage>
</organism>